<organism evidence="7 8">
    <name type="scientific">Enterococcus saccharolyticus 30_1</name>
    <dbReference type="NCBI Taxonomy" id="742813"/>
    <lineage>
        <taxon>Bacteria</taxon>
        <taxon>Bacillati</taxon>
        <taxon>Bacillota</taxon>
        <taxon>Bacilli</taxon>
        <taxon>Lactobacillales</taxon>
        <taxon>Enterococcaceae</taxon>
        <taxon>Enterococcus</taxon>
    </lineage>
</organism>
<dbReference type="GO" id="GO:0006313">
    <property type="term" value="P:DNA transposition"/>
    <property type="evidence" value="ECO:0007669"/>
    <property type="project" value="UniProtKB-UniRule"/>
</dbReference>
<evidence type="ECO:0000256" key="3">
    <source>
        <dbReference type="ARBA" id="ARBA00022578"/>
    </source>
</evidence>
<evidence type="ECO:0000256" key="5">
    <source>
        <dbReference type="ARBA" id="ARBA00023172"/>
    </source>
</evidence>
<dbReference type="GO" id="GO:0003677">
    <property type="term" value="F:DNA binding"/>
    <property type="evidence" value="ECO:0007669"/>
    <property type="project" value="UniProtKB-UniRule"/>
</dbReference>
<protein>
    <recommendedName>
        <fullName evidence="6">Mutator family transposase</fullName>
    </recommendedName>
</protein>
<keyword evidence="8" id="KW-1185">Reference proteome</keyword>
<sequence length="137" mass="15991">MNDFTTEILKTLANKGDLNELFRVHLEKAVNTLLKTELTAFLDYEKYDRIGFNTGNSRNGSYDRTVKTEYGELHLQIPRDRNGEFKQQTVPAYRRTNDTLEETVIHLFRKGITMSEIADLIEKMYGHHYTPQTMSNI</sequence>
<dbReference type="AlphaFoldDB" id="A0AA87FDT5"/>
<proteinExistence type="inferred from homology"/>
<dbReference type="EMBL" id="ADLY01000054">
    <property type="protein sequence ID" value="EHG26201.1"/>
    <property type="molecule type" value="Genomic_DNA"/>
</dbReference>
<keyword evidence="3 6" id="KW-0815">Transposition</keyword>
<dbReference type="PANTHER" id="PTHR33217">
    <property type="entry name" value="TRANSPOSASE FOR INSERTION SEQUENCE ELEMENT IS1081"/>
    <property type="match status" value="1"/>
</dbReference>
<name>A0AA87FDT5_9ENTE</name>
<dbReference type="InterPro" id="IPR001207">
    <property type="entry name" value="Transposase_mutator"/>
</dbReference>
<evidence type="ECO:0000313" key="7">
    <source>
        <dbReference type="EMBL" id="EHG26201.1"/>
    </source>
</evidence>
<gene>
    <name evidence="7" type="ORF">HMPREF9478_03003</name>
</gene>
<keyword evidence="6" id="KW-0814">Transposable element</keyword>
<evidence type="ECO:0000256" key="1">
    <source>
        <dbReference type="ARBA" id="ARBA00002190"/>
    </source>
</evidence>
<comment type="similarity">
    <text evidence="2 6">Belongs to the transposase mutator family.</text>
</comment>
<feature type="non-terminal residue" evidence="7">
    <location>
        <position position="137"/>
    </location>
</feature>
<reference evidence="7 8" key="1">
    <citation type="submission" date="2011-10" db="EMBL/GenBank/DDBJ databases">
        <title>The Genome Sequence of Enterococcus saccharolyticus 30_1.</title>
        <authorList>
            <consortium name="The Broad Institute Genome Sequencing Platform"/>
            <person name="Earl A."/>
            <person name="Ward D."/>
            <person name="Feldgarden M."/>
            <person name="Gevers D."/>
            <person name="Daigneault M."/>
            <person name="Strauss J."/>
            <person name="Allen-Vercoe E."/>
            <person name="Young S.K."/>
            <person name="Zeng Q."/>
            <person name="Gargeya S."/>
            <person name="Fitzgerald M."/>
            <person name="Haas B."/>
            <person name="Abouelleil A."/>
            <person name="Alvarado L."/>
            <person name="Arachchi H.M."/>
            <person name="Berlin A."/>
            <person name="Brown A."/>
            <person name="Chapman S.B."/>
            <person name="Chen Z."/>
            <person name="Dunbar C."/>
            <person name="Freedman E."/>
            <person name="Gearin G."/>
            <person name="Gellesch M."/>
            <person name="Goldberg J."/>
            <person name="Griggs A."/>
            <person name="Gujja S."/>
            <person name="Heiman D."/>
            <person name="Howarth C."/>
            <person name="Larson L."/>
            <person name="Lui A."/>
            <person name="MacDonald P.J.P."/>
            <person name="Montmayeur A."/>
            <person name="Murphy C."/>
            <person name="Neiman D."/>
            <person name="Pearson M."/>
            <person name="Priest M."/>
            <person name="Roberts A."/>
            <person name="Saif S."/>
            <person name="Shea T."/>
            <person name="Shenoy N."/>
            <person name="Sisk P."/>
            <person name="Stolte C."/>
            <person name="Sykes S."/>
            <person name="Wortman J."/>
            <person name="Nusbaum C."/>
            <person name="Birren B."/>
        </authorList>
    </citation>
    <scope>NUCLEOTIDE SEQUENCE [LARGE SCALE GENOMIC DNA]</scope>
    <source>
        <strain evidence="7 8">30_1</strain>
    </source>
</reference>
<comment type="function">
    <text evidence="1 6">Required for the transposition of the insertion element.</text>
</comment>
<dbReference type="Pfam" id="PF00872">
    <property type="entry name" value="Transposase_mut"/>
    <property type="match status" value="1"/>
</dbReference>
<evidence type="ECO:0000256" key="4">
    <source>
        <dbReference type="ARBA" id="ARBA00023125"/>
    </source>
</evidence>
<evidence type="ECO:0000256" key="6">
    <source>
        <dbReference type="RuleBase" id="RU365089"/>
    </source>
</evidence>
<comment type="caution">
    <text evidence="7">The sequence shown here is derived from an EMBL/GenBank/DDBJ whole genome shotgun (WGS) entry which is preliminary data.</text>
</comment>
<evidence type="ECO:0000313" key="8">
    <source>
        <dbReference type="Proteomes" id="UP000004393"/>
    </source>
</evidence>
<accession>A0AA87FDT5</accession>
<dbReference type="Proteomes" id="UP000004393">
    <property type="component" value="Unassembled WGS sequence"/>
</dbReference>
<dbReference type="GO" id="GO:0004803">
    <property type="term" value="F:transposase activity"/>
    <property type="evidence" value="ECO:0007669"/>
    <property type="project" value="UniProtKB-UniRule"/>
</dbReference>
<evidence type="ECO:0000256" key="2">
    <source>
        <dbReference type="ARBA" id="ARBA00010961"/>
    </source>
</evidence>
<keyword evidence="4 6" id="KW-0238">DNA-binding</keyword>
<dbReference type="PANTHER" id="PTHR33217:SF8">
    <property type="entry name" value="MUTATOR FAMILY TRANSPOSASE"/>
    <property type="match status" value="1"/>
</dbReference>
<keyword evidence="5 6" id="KW-0233">DNA recombination</keyword>
<dbReference type="RefSeq" id="WP_005473315.1">
    <property type="nucleotide sequence ID" value="NZ_JH376947.1"/>
</dbReference>